<protein>
    <submittedName>
        <fullName evidence="1">Uncharacterized protein</fullName>
    </submittedName>
</protein>
<accession>A0ABQ1YYW3</accession>
<gene>
    <name evidence="1" type="ORF">GCM10007423_39960</name>
</gene>
<evidence type="ECO:0000313" key="1">
    <source>
        <dbReference type="EMBL" id="GGH42949.1"/>
    </source>
</evidence>
<reference evidence="2" key="1">
    <citation type="journal article" date="2019" name="Int. J. Syst. Evol. Microbiol.">
        <title>The Global Catalogue of Microorganisms (GCM) 10K type strain sequencing project: providing services to taxonomists for standard genome sequencing and annotation.</title>
        <authorList>
            <consortium name="The Broad Institute Genomics Platform"/>
            <consortium name="The Broad Institute Genome Sequencing Center for Infectious Disease"/>
            <person name="Wu L."/>
            <person name="Ma J."/>
        </authorList>
    </citation>
    <scope>NUCLEOTIDE SEQUENCE [LARGE SCALE GENOMIC DNA]</scope>
    <source>
        <strain evidence="2">CGMCC 1.15288</strain>
    </source>
</reference>
<name>A0ABQ1YYW3_9BACT</name>
<dbReference type="Proteomes" id="UP000600214">
    <property type="component" value="Unassembled WGS sequence"/>
</dbReference>
<dbReference type="RefSeq" id="WP_188935409.1">
    <property type="nucleotide sequence ID" value="NZ_BMIA01000003.1"/>
</dbReference>
<proteinExistence type="predicted"/>
<organism evidence="1 2">
    <name type="scientific">Dyadobacter endophyticus</name>
    <dbReference type="NCBI Taxonomy" id="1749036"/>
    <lineage>
        <taxon>Bacteria</taxon>
        <taxon>Pseudomonadati</taxon>
        <taxon>Bacteroidota</taxon>
        <taxon>Cytophagia</taxon>
        <taxon>Cytophagales</taxon>
        <taxon>Spirosomataceae</taxon>
        <taxon>Dyadobacter</taxon>
    </lineage>
</organism>
<dbReference type="EMBL" id="BMIA01000003">
    <property type="protein sequence ID" value="GGH42949.1"/>
    <property type="molecule type" value="Genomic_DNA"/>
</dbReference>
<evidence type="ECO:0000313" key="2">
    <source>
        <dbReference type="Proteomes" id="UP000600214"/>
    </source>
</evidence>
<keyword evidence="2" id="KW-1185">Reference proteome</keyword>
<sequence>MIQKSDSREVYEVALSLQSLGKIIDEDLERELLRAGADVVVVVSHRIKRAGEDATGRALKTKAKKTDGGYSKRYAARRREKGRQIDRVDLFMDGDLMPAYNLTERSPRSVGVGFTSDEMDERAEWLENYYGTEIFVPSEKEEDEIMDDAMSRIENLIEKI</sequence>
<comment type="caution">
    <text evidence="1">The sequence shown here is derived from an EMBL/GenBank/DDBJ whole genome shotgun (WGS) entry which is preliminary data.</text>
</comment>